<dbReference type="NCBIfam" id="TIGR01519">
    <property type="entry name" value="plasmod_dom_1"/>
    <property type="match status" value="1"/>
</dbReference>
<feature type="chain" id="PRO_5007583866" evidence="2">
    <location>
        <begin position="21"/>
        <end position="222"/>
    </location>
</feature>
<dbReference type="GeneID" id="29773994"/>
<protein>
    <submittedName>
        <fullName evidence="3">Putative exported protein</fullName>
    </submittedName>
</protein>
<feature type="signal peptide" evidence="2">
    <location>
        <begin position="1"/>
        <end position="20"/>
    </location>
</feature>
<name>A0A151L2N7_9APIC</name>
<organism evidence="3 4">
    <name type="scientific">Plasmodium gaboni</name>
    <dbReference type="NCBI Taxonomy" id="647221"/>
    <lineage>
        <taxon>Eukaryota</taxon>
        <taxon>Sar</taxon>
        <taxon>Alveolata</taxon>
        <taxon>Apicomplexa</taxon>
        <taxon>Aconoidasida</taxon>
        <taxon>Haemosporida</taxon>
        <taxon>Plasmodiidae</taxon>
        <taxon>Plasmodium</taxon>
        <taxon>Plasmodium (Laverania)</taxon>
    </lineage>
</organism>
<sequence length="222" mass="26425">MVLISIKCLLFFMCLFVCNYESYNNPFEQRIYKNKNLINNRINRKLATLNSTQNRRNLGKTKLNLKCKDDLNESKNCITISDKKGKKENKENNNNNNKNNNIFNNSNDNNYDVYDIEEEVKKTYDNLEQLIEQNVDEPEEIYNKEKKSFFKRSFLLLKIFDNIFIQKTIDSRAQNQRSDIHEDIKANLCILSAGIPMTAIPIYMYLIKRMDFFCIKPLTEYY</sequence>
<dbReference type="RefSeq" id="XP_018638818.1">
    <property type="nucleotide sequence ID" value="XM_018783407.1"/>
</dbReference>
<keyword evidence="2" id="KW-0732">Signal</keyword>
<proteinExistence type="predicted"/>
<dbReference type="EMBL" id="LVLB01000277">
    <property type="protein sequence ID" value="KYN93221.1"/>
    <property type="molecule type" value="Genomic_DNA"/>
</dbReference>
<dbReference type="VEuPathDB" id="PlasmoDB:PGABG01_0010000"/>
<dbReference type="Pfam" id="PF09715">
    <property type="entry name" value="Plasmod_dom_1"/>
    <property type="match status" value="1"/>
</dbReference>
<dbReference type="VEuPathDB" id="PlasmoDB:PGSY75_0026600"/>
<evidence type="ECO:0000313" key="3">
    <source>
        <dbReference type="EMBL" id="KYN93221.1"/>
    </source>
</evidence>
<evidence type="ECO:0000256" key="1">
    <source>
        <dbReference type="SAM" id="MobiDB-lite"/>
    </source>
</evidence>
<reference evidence="3 4" key="1">
    <citation type="journal article" date="2016" name="Nat. Commun.">
        <title>Genomes of cryptic chimpanzee Plasmodium species reveal key evolutionary events leading to human malaria.</title>
        <authorList>
            <person name="Sundararaman S.A."/>
            <person name="Plenderleith L.J."/>
            <person name="Liu W."/>
            <person name="Loy D.E."/>
            <person name="Learn G.H."/>
            <person name="Li Y."/>
            <person name="Shaw K.S."/>
            <person name="Ayouba A."/>
            <person name="Peeters M."/>
            <person name="Speede S."/>
            <person name="Shaw G.M."/>
            <person name="Bushman F.D."/>
            <person name="Brisson D."/>
            <person name="Rayner J.C."/>
            <person name="Sharp P.M."/>
            <person name="Hahn B.H."/>
        </authorList>
    </citation>
    <scope>NUCLEOTIDE SEQUENCE [LARGE SCALE GENOMIC DNA]</scope>
    <source>
        <strain evidence="3 4">SY75</strain>
    </source>
</reference>
<dbReference type="InterPro" id="IPR006410">
    <property type="entry name" value="CHP01519_PLAF7"/>
</dbReference>
<accession>A0A151L2N7</accession>
<feature type="region of interest" description="Disordered" evidence="1">
    <location>
        <begin position="84"/>
        <end position="108"/>
    </location>
</feature>
<gene>
    <name evidence="3" type="ORF">PGSY75_0026600</name>
</gene>
<dbReference type="Proteomes" id="UP000076004">
    <property type="component" value="Unassembled WGS sequence"/>
</dbReference>
<dbReference type="KEGG" id="pgab:PGSY75_0026600"/>
<evidence type="ECO:0000313" key="4">
    <source>
        <dbReference type="Proteomes" id="UP000076004"/>
    </source>
</evidence>
<feature type="compositionally biased region" description="Low complexity" evidence="1">
    <location>
        <begin position="92"/>
        <end position="108"/>
    </location>
</feature>
<dbReference type="AlphaFoldDB" id="A0A151L2N7"/>
<evidence type="ECO:0000256" key="2">
    <source>
        <dbReference type="SAM" id="SignalP"/>
    </source>
</evidence>
<comment type="caution">
    <text evidence="3">The sequence shown here is derived from an EMBL/GenBank/DDBJ whole genome shotgun (WGS) entry which is preliminary data.</text>
</comment>